<dbReference type="Proteomes" id="UP000014408">
    <property type="component" value="Unassembled WGS sequence"/>
</dbReference>
<evidence type="ECO:0000313" key="3">
    <source>
        <dbReference type="EMBL" id="EPD68573.1"/>
    </source>
</evidence>
<dbReference type="STRING" id="1125779.HMPREF1219_01757"/>
<name>S2YW35_9CORY</name>
<reference evidence="3 4" key="1">
    <citation type="submission" date="2013-05" db="EMBL/GenBank/DDBJ databases">
        <title>The Genome Sequence of Corynebacterium pyruviciproducens 1773O (ATCC BAA-1742).</title>
        <authorList>
            <consortium name="The Broad Institute Genomics Platform"/>
            <person name="Earl A."/>
            <person name="Ward D."/>
            <person name="Feldgarden M."/>
            <person name="Gevers D."/>
            <person name="Tong J."/>
            <person name="Walker B."/>
            <person name="Young S."/>
            <person name="Zeng Q."/>
            <person name="Gargeya S."/>
            <person name="Fitzgerald M."/>
            <person name="Haas B."/>
            <person name="Abouelleil A."/>
            <person name="Allen A.W."/>
            <person name="Alvarado L."/>
            <person name="Arachchi H.M."/>
            <person name="Berlin A.M."/>
            <person name="Chapman S.B."/>
            <person name="Gainer-Dewar J."/>
            <person name="Goldberg J."/>
            <person name="Griggs A."/>
            <person name="Gujja S."/>
            <person name="Hansen M."/>
            <person name="Howarth C."/>
            <person name="Imamovic A."/>
            <person name="Ireland A."/>
            <person name="Larimer J."/>
            <person name="McCowan C."/>
            <person name="Murphy C."/>
            <person name="Pearson M."/>
            <person name="Poon T.W."/>
            <person name="Priest M."/>
            <person name="Roberts A."/>
            <person name="Saif S."/>
            <person name="Shea T."/>
            <person name="Sisk P."/>
            <person name="Sykes S."/>
            <person name="Wortman J."/>
            <person name="Nusbaum C."/>
            <person name="Birren B."/>
        </authorList>
    </citation>
    <scope>NUCLEOTIDE SEQUENCE [LARGE SCALE GENOMIC DNA]</scope>
    <source>
        <strain evidence="3 4">ATCC BAA-1742</strain>
    </source>
</reference>
<feature type="compositionally biased region" description="Polar residues" evidence="1">
    <location>
        <begin position="241"/>
        <end position="250"/>
    </location>
</feature>
<dbReference type="SMART" id="SM00507">
    <property type="entry name" value="HNHc"/>
    <property type="match status" value="1"/>
</dbReference>
<dbReference type="AlphaFoldDB" id="S2YW35"/>
<evidence type="ECO:0000259" key="2">
    <source>
        <dbReference type="SMART" id="SM00507"/>
    </source>
</evidence>
<dbReference type="CDD" id="cd00085">
    <property type="entry name" value="HNHc"/>
    <property type="match status" value="1"/>
</dbReference>
<comment type="caution">
    <text evidence="3">The sequence shown here is derived from an EMBL/GenBank/DDBJ whole genome shotgun (WGS) entry which is preliminary data.</text>
</comment>
<dbReference type="eggNOG" id="COG1403">
    <property type="taxonomic scope" value="Bacteria"/>
</dbReference>
<dbReference type="HOGENOM" id="CLU_026086_0_0_11"/>
<gene>
    <name evidence="3" type="ORF">HMPREF1219_01757</name>
</gene>
<sequence length="501" mass="56256">MKLPGPQDLIRCLSANFVSTTIYRARLLLAIGIYCEMGLSKCVGASTDHNYLVAKLGISHRTAFEYCQVGRRLLEFDYLSEVFCSGKLSYYKVRKLIHYLSQENEHELVDLAVSLTYDGLEEQLAGKEKNEEPGEEEYFRVSVDDDTGKVHFSGTLNPDHGAQFLAALKIGELAQLRDVGCDEAEEIFQGRDAKASGRGEQGTATEPAPKLMPVLEGELVDSDESIEEDLKFYDFEPAKHPQQSRPSFSLQDVLAPPESQPSDQPDVPAAEKKKDAARESVTRFGKTRRSLYLDALFGVIDVVRSQPRSTVRAPGAQVNVIVKENGQMYLPDQLGADPRHVMRLILDGAFRYHWVDHNGNHLALGREHRLVTKDQEFALLARWNYRCAMPGCDHSRFLEFHHIFDWASGGETDMDNLLPLCAGCHALVTRGLVKIYVDEHDPRLLRFEFPSGDCFTSIGRTPPRLNDQLPFDAQPRPHVPERVFNLEAGEVPNFDDVPVSV</sequence>
<proteinExistence type="predicted"/>
<feature type="domain" description="HNH nuclease" evidence="2">
    <location>
        <begin position="374"/>
        <end position="426"/>
    </location>
</feature>
<dbReference type="GO" id="GO:0004519">
    <property type="term" value="F:endonuclease activity"/>
    <property type="evidence" value="ECO:0007669"/>
    <property type="project" value="InterPro"/>
</dbReference>
<keyword evidence="4" id="KW-1185">Reference proteome</keyword>
<dbReference type="GO" id="GO:0003676">
    <property type="term" value="F:nucleic acid binding"/>
    <property type="evidence" value="ECO:0007669"/>
    <property type="project" value="InterPro"/>
</dbReference>
<evidence type="ECO:0000256" key="1">
    <source>
        <dbReference type="SAM" id="MobiDB-lite"/>
    </source>
</evidence>
<feature type="region of interest" description="Disordered" evidence="1">
    <location>
        <begin position="190"/>
        <end position="214"/>
    </location>
</feature>
<evidence type="ECO:0000313" key="4">
    <source>
        <dbReference type="Proteomes" id="UP000014408"/>
    </source>
</evidence>
<dbReference type="GO" id="GO:0008270">
    <property type="term" value="F:zinc ion binding"/>
    <property type="evidence" value="ECO:0007669"/>
    <property type="project" value="InterPro"/>
</dbReference>
<dbReference type="PATRIC" id="fig|1125779.3.peg.1707"/>
<protein>
    <recommendedName>
        <fullName evidence="2">HNH nuclease domain-containing protein</fullName>
    </recommendedName>
</protein>
<dbReference type="Pfam" id="PF01844">
    <property type="entry name" value="HNH"/>
    <property type="match status" value="1"/>
</dbReference>
<dbReference type="Gene3D" id="1.10.30.50">
    <property type="match status" value="1"/>
</dbReference>
<dbReference type="InterPro" id="IPR002711">
    <property type="entry name" value="HNH"/>
</dbReference>
<feature type="compositionally biased region" description="Basic and acidic residues" evidence="1">
    <location>
        <begin position="269"/>
        <end position="281"/>
    </location>
</feature>
<dbReference type="InterPro" id="IPR003615">
    <property type="entry name" value="HNH_nuc"/>
</dbReference>
<dbReference type="EMBL" id="ATBY01000015">
    <property type="protein sequence ID" value="EPD68573.1"/>
    <property type="molecule type" value="Genomic_DNA"/>
</dbReference>
<feature type="region of interest" description="Disordered" evidence="1">
    <location>
        <begin position="238"/>
        <end position="281"/>
    </location>
</feature>
<accession>S2YW35</accession>
<organism evidence="3 4">
    <name type="scientific">Corynebacterium pyruviciproducens ATCC BAA-1742</name>
    <dbReference type="NCBI Taxonomy" id="1125779"/>
    <lineage>
        <taxon>Bacteria</taxon>
        <taxon>Bacillati</taxon>
        <taxon>Actinomycetota</taxon>
        <taxon>Actinomycetes</taxon>
        <taxon>Mycobacteriales</taxon>
        <taxon>Corynebacteriaceae</taxon>
        <taxon>Corynebacterium</taxon>
    </lineage>
</organism>